<proteinExistence type="predicted"/>
<evidence type="ECO:0000313" key="4">
    <source>
        <dbReference type="Proteomes" id="UP000294325"/>
    </source>
</evidence>
<keyword evidence="4" id="KW-1185">Reference proteome</keyword>
<dbReference type="InterPro" id="IPR041685">
    <property type="entry name" value="AAA_GajA/Old/RecF-like"/>
</dbReference>
<feature type="domain" description="Endonuclease GajA/Old nuclease/RecF-like AAA" evidence="1">
    <location>
        <begin position="188"/>
        <end position="335"/>
    </location>
</feature>
<dbReference type="EMBL" id="CP038033">
    <property type="protein sequence ID" value="QBQ55831.1"/>
    <property type="molecule type" value="Genomic_DNA"/>
</dbReference>
<dbReference type="Proteomes" id="UP000294325">
    <property type="component" value="Chromosome"/>
</dbReference>
<keyword evidence="3" id="KW-0378">Hydrolase</keyword>
<dbReference type="InterPro" id="IPR051396">
    <property type="entry name" value="Bact_Antivir_Def_Nuclease"/>
</dbReference>
<dbReference type="PANTHER" id="PTHR43581">
    <property type="entry name" value="ATP/GTP PHOSPHATASE"/>
    <property type="match status" value="1"/>
</dbReference>
<dbReference type="AlphaFoldDB" id="A0A4P7C087"/>
<sequence>MKLTKARIHNYRSIIDGELRGHDYMLLVGANNAGKSTVLNALRAFYDEKWSSHDFPKIGAKDAESWVQLQFELTDDEWDGLADEYKSATGGKFLTVRRYFKSNEKDRVKANQSNIYGVVDGKILDNLFYGAKNVSSAKVGEVLYVPALSTPAENTKMSGPSPLRNMLNFLLKKVVAKSPAFAKITDAFEELNIEANQKNGFLNEVSRPLNSAIEPWKIKIDLSVNPVAPEDITKSLVKFAFLDTTLGNAAFDLDKYGHGFQRSVIYELIRLAPTFREEKKPKEKEFNPDFHLVLFEEPEAFLHPSQQECMAFHLRRLSSELGQQVIVTSHSPIFAGKAGESIGQIARVDRSNGTTQIYQPSKDQVDQVFQRGGELLAALTAFEADPAIADNKKARARRMIADPPQADIAVQEERFRFQLWLDGERSSMFFADKVLLVEGASERALFNYLLANDWHDLSTHKICVIDVLGKFNFHRYLALLDVFGIPHGVMLDDDNNAGPHVEFYGAVNDLVENSSNAFSLAPPVKFQNCLEAFLGLPVPRDDKKPIEIMKALTSNAIAEDRLTELRTNFCASLAIQ</sequence>
<evidence type="ECO:0000259" key="2">
    <source>
        <dbReference type="Pfam" id="PF20469"/>
    </source>
</evidence>
<feature type="domain" description="Endonuclease GajA/Old nuclease/RecF-like AAA" evidence="1">
    <location>
        <begin position="1"/>
        <end position="71"/>
    </location>
</feature>
<reference evidence="3 4" key="1">
    <citation type="submission" date="2019-03" db="EMBL/GenBank/DDBJ databases">
        <title>The genome sequence of Nitrosococcus wardiae strain D1FHST reveals the archetypal metabolic capacity of ammonia-oxidizing Gammaproteobacteria.</title>
        <authorList>
            <person name="Wang L."/>
            <person name="Lim C.K."/>
            <person name="Hanson T.E."/>
            <person name="Dang H."/>
            <person name="Klotz M.G."/>
        </authorList>
    </citation>
    <scope>NUCLEOTIDE SEQUENCE [LARGE SCALE GENOMIC DNA]</scope>
    <source>
        <strain evidence="3 4">D1FHS</strain>
    </source>
</reference>
<dbReference type="GO" id="GO:0004519">
    <property type="term" value="F:endonuclease activity"/>
    <property type="evidence" value="ECO:0007669"/>
    <property type="project" value="UniProtKB-KW"/>
</dbReference>
<dbReference type="Pfam" id="PF20469">
    <property type="entry name" value="OLD-like_TOPRIM"/>
    <property type="match status" value="1"/>
</dbReference>
<evidence type="ECO:0000313" key="3">
    <source>
        <dbReference type="EMBL" id="QBQ55831.1"/>
    </source>
</evidence>
<name>A0A4P7C087_9GAMM</name>
<keyword evidence="3" id="KW-0540">Nuclease</keyword>
<dbReference type="CDD" id="cd01026">
    <property type="entry name" value="TOPRIM_OLD"/>
    <property type="match status" value="1"/>
</dbReference>
<dbReference type="Pfam" id="PF13175">
    <property type="entry name" value="AAA_15"/>
    <property type="match status" value="2"/>
</dbReference>
<dbReference type="KEGG" id="nwr:E3U44_15910"/>
<dbReference type="OrthoDB" id="3322489at2"/>
<dbReference type="InterPro" id="IPR034139">
    <property type="entry name" value="TOPRIM_OLD"/>
</dbReference>
<evidence type="ECO:0000259" key="1">
    <source>
        <dbReference type="Pfam" id="PF13175"/>
    </source>
</evidence>
<dbReference type="PANTHER" id="PTHR43581:SF4">
    <property type="entry name" value="ATP_GTP PHOSPHATASE"/>
    <property type="match status" value="1"/>
</dbReference>
<feature type="domain" description="OLD protein-like TOPRIM" evidence="2">
    <location>
        <begin position="429"/>
        <end position="494"/>
    </location>
</feature>
<protein>
    <submittedName>
        <fullName evidence="3">ATP-dependent endonuclease</fullName>
    </submittedName>
</protein>
<accession>A0A4P7C087</accession>
<organism evidence="3 4">
    <name type="scientific">Nitrosococcus wardiae</name>
    <dbReference type="NCBI Taxonomy" id="1814290"/>
    <lineage>
        <taxon>Bacteria</taxon>
        <taxon>Pseudomonadati</taxon>
        <taxon>Pseudomonadota</taxon>
        <taxon>Gammaproteobacteria</taxon>
        <taxon>Chromatiales</taxon>
        <taxon>Chromatiaceae</taxon>
        <taxon>Nitrosococcus</taxon>
    </lineage>
</organism>
<dbReference type="Gene3D" id="3.40.50.300">
    <property type="entry name" value="P-loop containing nucleotide triphosphate hydrolases"/>
    <property type="match status" value="1"/>
</dbReference>
<keyword evidence="3" id="KW-0255">Endonuclease</keyword>
<gene>
    <name evidence="3" type="ORF">E3U44_15910</name>
</gene>
<dbReference type="InterPro" id="IPR027417">
    <property type="entry name" value="P-loop_NTPase"/>
</dbReference>
<dbReference type="SUPFAM" id="SSF52540">
    <property type="entry name" value="P-loop containing nucleoside triphosphate hydrolases"/>
    <property type="match status" value="1"/>
</dbReference>
<dbReference type="RefSeq" id="WP_134359086.1">
    <property type="nucleotide sequence ID" value="NZ_CP038033.1"/>
</dbReference>